<comment type="catalytic activity">
    <reaction evidence="1">
        <text>ATP + protein L-histidine = ADP + protein N-phospho-L-histidine.</text>
        <dbReference type="EC" id="2.7.13.3"/>
    </reaction>
</comment>
<evidence type="ECO:0000313" key="7">
    <source>
        <dbReference type="Proteomes" id="UP000682951"/>
    </source>
</evidence>
<dbReference type="Gene3D" id="1.10.287.130">
    <property type="match status" value="1"/>
</dbReference>
<reference evidence="6 7" key="1">
    <citation type="submission" date="2021-04" db="EMBL/GenBank/DDBJ databases">
        <title>Molecular and phenotypic characterization and identification of bacterial isolates recovered from the Anatolian ground squirrels (Spermophilus xanthoprymnus) and which have the potential to form a new species in the Campylobacter genus.</title>
        <authorList>
            <person name="Aydin F."/>
            <person name="Abay S."/>
            <person name="Kayman T."/>
            <person name="Karakaya E."/>
            <person name="Mustak H.K."/>
            <person name="Mustak I.B."/>
            <person name="Bilgin N."/>
            <person name="Duzler A."/>
            <person name="Sahin O."/>
            <person name="Guran O."/>
            <person name="Saticioglu I.B."/>
        </authorList>
    </citation>
    <scope>NUCLEOTIDE SEQUENCE [LARGE SCALE GENOMIC DNA]</scope>
    <source>
        <strain evidence="7">faydin-G24</strain>
    </source>
</reference>
<dbReference type="Pfam" id="PF00512">
    <property type="entry name" value="HisKA"/>
    <property type="match status" value="1"/>
</dbReference>
<keyword evidence="6" id="KW-0808">Transferase</keyword>
<sequence length="396" mass="45486">MLNRHHILPIFLLYFLTSIAFLGFFGTLFYERGKNFIMEKDAFELREIRRDLQMRLHENGILSKDDFAELNAYALNLKTGEVIKNDFTPNKNTRRYVENDDIIEQFVLYRPHHMMGGKMSHMSGQRSGKDGGSEYMIAIKRGVQNEKLFTLKMQILAVSAIILAVILIIAYFIIRLSLRPLYEKVEFLDGFLRDTTHEINTPLSVILMSVELFEGDPKKYLNNIKTAANTLSNLHSDLVALKFNQTVNDKNEAINLADMLDERIEYFSLSMEQKKISLNTSLDDIYIKASKTKLQKIIDNLLNNAVKYCNEGGEISINLDKNELIIANSGDMIASENLDKIFDLYTRFDSQNGGFGVGLHIVKKYCDEQEIKISCQSDASKTRFHLTFDNILETQK</sequence>
<evidence type="ECO:0000313" key="6">
    <source>
        <dbReference type="EMBL" id="MBR8463113.1"/>
    </source>
</evidence>
<feature type="transmembrane region" description="Helical" evidence="4">
    <location>
        <begin position="155"/>
        <end position="174"/>
    </location>
</feature>
<dbReference type="PROSITE" id="PS50109">
    <property type="entry name" value="HIS_KIN"/>
    <property type="match status" value="1"/>
</dbReference>
<dbReference type="PANTHER" id="PTHR43547">
    <property type="entry name" value="TWO-COMPONENT HISTIDINE KINASE"/>
    <property type="match status" value="1"/>
</dbReference>
<dbReference type="SUPFAM" id="SSF47384">
    <property type="entry name" value="Homodimeric domain of signal transducing histidine kinase"/>
    <property type="match status" value="1"/>
</dbReference>
<dbReference type="InterPro" id="IPR036097">
    <property type="entry name" value="HisK_dim/P_sf"/>
</dbReference>
<keyword evidence="6" id="KW-0418">Kinase</keyword>
<keyword evidence="7" id="KW-1185">Reference proteome</keyword>
<organism evidence="6 7">
    <name type="scientific">Campylobacter anatolicus</name>
    <dbReference type="NCBI Taxonomy" id="2829105"/>
    <lineage>
        <taxon>Bacteria</taxon>
        <taxon>Pseudomonadati</taxon>
        <taxon>Campylobacterota</taxon>
        <taxon>Epsilonproteobacteria</taxon>
        <taxon>Campylobacterales</taxon>
        <taxon>Campylobacteraceae</taxon>
        <taxon>Campylobacter</taxon>
    </lineage>
</organism>
<feature type="domain" description="Histidine kinase" evidence="5">
    <location>
        <begin position="194"/>
        <end position="392"/>
    </location>
</feature>
<evidence type="ECO:0000256" key="2">
    <source>
        <dbReference type="ARBA" id="ARBA00012438"/>
    </source>
</evidence>
<feature type="transmembrane region" description="Helical" evidence="4">
    <location>
        <begin position="6"/>
        <end position="30"/>
    </location>
</feature>
<dbReference type="SMART" id="SM00388">
    <property type="entry name" value="HisKA"/>
    <property type="match status" value="1"/>
</dbReference>
<proteinExistence type="predicted"/>
<gene>
    <name evidence="6" type="ORF">KDD93_00805</name>
</gene>
<dbReference type="SMART" id="SM00387">
    <property type="entry name" value="HATPase_c"/>
    <property type="match status" value="1"/>
</dbReference>
<dbReference type="CDD" id="cd00082">
    <property type="entry name" value="HisKA"/>
    <property type="match status" value="1"/>
</dbReference>
<accession>A0ABS5HFV1</accession>
<dbReference type="Pfam" id="PF02518">
    <property type="entry name" value="HATPase_c"/>
    <property type="match status" value="1"/>
</dbReference>
<evidence type="ECO:0000259" key="5">
    <source>
        <dbReference type="PROSITE" id="PS50109"/>
    </source>
</evidence>
<dbReference type="Gene3D" id="3.30.565.10">
    <property type="entry name" value="Histidine kinase-like ATPase, C-terminal domain"/>
    <property type="match status" value="1"/>
</dbReference>
<name>A0ABS5HFV1_9BACT</name>
<dbReference type="GO" id="GO:0016301">
    <property type="term" value="F:kinase activity"/>
    <property type="evidence" value="ECO:0007669"/>
    <property type="project" value="UniProtKB-KW"/>
</dbReference>
<keyword evidence="4" id="KW-1133">Transmembrane helix</keyword>
<dbReference type="RefSeq" id="WP_212141376.1">
    <property type="nucleotide sequence ID" value="NZ_JAGSSY010000002.1"/>
</dbReference>
<keyword evidence="3" id="KW-0597">Phosphoprotein</keyword>
<comment type="caution">
    <text evidence="6">The sequence shown here is derived from an EMBL/GenBank/DDBJ whole genome shotgun (WGS) entry which is preliminary data.</text>
</comment>
<dbReference type="PANTHER" id="PTHR43547:SF2">
    <property type="entry name" value="HYBRID SIGNAL TRANSDUCTION HISTIDINE KINASE C"/>
    <property type="match status" value="1"/>
</dbReference>
<dbReference type="EC" id="2.7.13.3" evidence="2"/>
<protein>
    <recommendedName>
        <fullName evidence="2">histidine kinase</fullName>
        <ecNumber evidence="2">2.7.13.3</ecNumber>
    </recommendedName>
</protein>
<dbReference type="InterPro" id="IPR036890">
    <property type="entry name" value="HATPase_C_sf"/>
</dbReference>
<dbReference type="SUPFAM" id="SSF55874">
    <property type="entry name" value="ATPase domain of HSP90 chaperone/DNA topoisomerase II/histidine kinase"/>
    <property type="match status" value="1"/>
</dbReference>
<dbReference type="Proteomes" id="UP000682951">
    <property type="component" value="Unassembled WGS sequence"/>
</dbReference>
<keyword evidence="4" id="KW-0812">Transmembrane</keyword>
<keyword evidence="4" id="KW-0472">Membrane</keyword>
<dbReference type="EMBL" id="JAGSSW010000001">
    <property type="protein sequence ID" value="MBR8463113.1"/>
    <property type="molecule type" value="Genomic_DNA"/>
</dbReference>
<evidence type="ECO:0000256" key="1">
    <source>
        <dbReference type="ARBA" id="ARBA00000085"/>
    </source>
</evidence>
<evidence type="ECO:0000256" key="4">
    <source>
        <dbReference type="SAM" id="Phobius"/>
    </source>
</evidence>
<evidence type="ECO:0000256" key="3">
    <source>
        <dbReference type="ARBA" id="ARBA00022553"/>
    </source>
</evidence>
<dbReference type="InterPro" id="IPR003594">
    <property type="entry name" value="HATPase_dom"/>
</dbReference>
<dbReference type="InterPro" id="IPR005467">
    <property type="entry name" value="His_kinase_dom"/>
</dbReference>
<dbReference type="InterPro" id="IPR003661">
    <property type="entry name" value="HisK_dim/P_dom"/>
</dbReference>